<comment type="subcellular location">
    <subcellularLocation>
        <location evidence="1">Cytoplasm</location>
    </subcellularLocation>
</comment>
<proteinExistence type="predicted"/>
<comment type="caution">
    <text evidence="4">The sequence shown here is derived from an EMBL/GenBank/DDBJ whole genome shotgun (WGS) entry which is preliminary data.</text>
</comment>
<evidence type="ECO:0000313" key="4">
    <source>
        <dbReference type="EMBL" id="CAG2231792.1"/>
    </source>
</evidence>
<protein>
    <recommendedName>
        <fullName evidence="3">BTB domain-containing protein</fullName>
    </recommendedName>
</protein>
<dbReference type="GO" id="GO:0022008">
    <property type="term" value="P:neurogenesis"/>
    <property type="evidence" value="ECO:0007669"/>
    <property type="project" value="TreeGrafter"/>
</dbReference>
<dbReference type="InterPro" id="IPR038648">
    <property type="entry name" value="PHR_sf"/>
</dbReference>
<dbReference type="Gene3D" id="3.30.710.10">
    <property type="entry name" value="Potassium Channel Kv1.1, Chain A"/>
    <property type="match status" value="1"/>
</dbReference>
<keyword evidence="5" id="KW-1185">Reference proteome</keyword>
<dbReference type="Gene3D" id="1.25.40.420">
    <property type="match status" value="1"/>
</dbReference>
<dbReference type="SUPFAM" id="SSF54695">
    <property type="entry name" value="POZ domain"/>
    <property type="match status" value="1"/>
</dbReference>
<dbReference type="GO" id="GO:0005829">
    <property type="term" value="C:cytosol"/>
    <property type="evidence" value="ECO:0007669"/>
    <property type="project" value="TreeGrafter"/>
</dbReference>
<evidence type="ECO:0000259" key="3">
    <source>
        <dbReference type="PROSITE" id="PS50097"/>
    </source>
</evidence>
<keyword evidence="2" id="KW-0963">Cytoplasm</keyword>
<dbReference type="EMBL" id="CAJPWZ010002159">
    <property type="protein sequence ID" value="CAG2231792.1"/>
    <property type="molecule type" value="Genomic_DNA"/>
</dbReference>
<dbReference type="AlphaFoldDB" id="A0A8S3TN62"/>
<gene>
    <name evidence="4" type="ORF">MEDL_44553</name>
</gene>
<evidence type="ECO:0000313" key="5">
    <source>
        <dbReference type="Proteomes" id="UP000683360"/>
    </source>
</evidence>
<dbReference type="InterPro" id="IPR011333">
    <property type="entry name" value="SKP1/BTB/POZ_sf"/>
</dbReference>
<dbReference type="Pfam" id="PF07707">
    <property type="entry name" value="BACK"/>
    <property type="match status" value="1"/>
</dbReference>
<dbReference type="SMART" id="SM00225">
    <property type="entry name" value="BTB"/>
    <property type="match status" value="1"/>
</dbReference>
<dbReference type="PANTHER" id="PTHR45774:SF3">
    <property type="entry name" value="BTB (POZ) DOMAIN-CONTAINING 2B-RELATED"/>
    <property type="match status" value="1"/>
</dbReference>
<dbReference type="InterPro" id="IPR000210">
    <property type="entry name" value="BTB/POZ_dom"/>
</dbReference>
<dbReference type="InterPro" id="IPR012983">
    <property type="entry name" value="PHR"/>
</dbReference>
<dbReference type="Pfam" id="PF00651">
    <property type="entry name" value="BTB"/>
    <property type="match status" value="1"/>
</dbReference>
<accession>A0A8S3TN62</accession>
<dbReference type="Pfam" id="PF08005">
    <property type="entry name" value="PHR"/>
    <property type="match status" value="1"/>
</dbReference>
<dbReference type="Gene3D" id="2.60.120.820">
    <property type="entry name" value="PHR domain"/>
    <property type="match status" value="1"/>
</dbReference>
<evidence type="ECO:0000256" key="1">
    <source>
        <dbReference type="ARBA" id="ARBA00004496"/>
    </source>
</evidence>
<reference evidence="4" key="1">
    <citation type="submission" date="2021-03" db="EMBL/GenBank/DDBJ databases">
        <authorList>
            <person name="Bekaert M."/>
        </authorList>
    </citation>
    <scope>NUCLEOTIDE SEQUENCE</scope>
</reference>
<dbReference type="Proteomes" id="UP000683360">
    <property type="component" value="Unassembled WGS sequence"/>
</dbReference>
<dbReference type="PANTHER" id="PTHR45774">
    <property type="entry name" value="BTB/POZ DOMAIN-CONTAINING"/>
    <property type="match status" value="1"/>
</dbReference>
<sequence>MSLQKTMDNQKKEPDDWRKNKTLQDCMLYMLQNEIMCDVTFRVGESRRMIKAHKNILASRSRVFHTMFEGSLPEKGEISIPDIDEDTFSNLLLFVYDDDVLISNKNVDSLLYAGDKYMLSTVMSKCSAFLISTAKSADAVVTLSTARKFHLEDLQTESLKYIEENTAECLSSIHAVELNSQCVQLILESEYLSCSETDVCIFFMKWIENQCRLQVSACREKYFSNEVSHSLLLTTDEILGVFRCHHGEDCSPFSSNPRCPRGPNQQGETKYIYRHTSVSSGWRSSAANALVFKSNRSIWLKGCIIFGPVSSVSESHSKFTFELTDKSTNSICHEVLDMQSGTSLNETRGITLTKPIILNAESQYTIIIRDIKPSTYYGSNCKSVCTEENITITFENSTKSACGTDTSKGQIAGIMFSI</sequence>
<name>A0A8S3TN62_MYTED</name>
<evidence type="ECO:0000256" key="2">
    <source>
        <dbReference type="ARBA" id="ARBA00022490"/>
    </source>
</evidence>
<organism evidence="4 5">
    <name type="scientific">Mytilus edulis</name>
    <name type="common">Blue mussel</name>
    <dbReference type="NCBI Taxonomy" id="6550"/>
    <lineage>
        <taxon>Eukaryota</taxon>
        <taxon>Metazoa</taxon>
        <taxon>Spiralia</taxon>
        <taxon>Lophotrochozoa</taxon>
        <taxon>Mollusca</taxon>
        <taxon>Bivalvia</taxon>
        <taxon>Autobranchia</taxon>
        <taxon>Pteriomorphia</taxon>
        <taxon>Mytilida</taxon>
        <taxon>Mytiloidea</taxon>
        <taxon>Mytilidae</taxon>
        <taxon>Mytilinae</taxon>
        <taxon>Mytilus</taxon>
    </lineage>
</organism>
<feature type="domain" description="BTB" evidence="3">
    <location>
        <begin position="37"/>
        <end position="104"/>
    </location>
</feature>
<dbReference type="PROSITE" id="PS50097">
    <property type="entry name" value="BTB"/>
    <property type="match status" value="1"/>
</dbReference>
<dbReference type="OrthoDB" id="6072904at2759"/>
<dbReference type="InterPro" id="IPR011705">
    <property type="entry name" value="BACK"/>
</dbReference>